<name>A0ABQ2WT88_9ALTE</name>
<feature type="binding site" evidence="7">
    <location>
        <begin position="110"/>
        <end position="112"/>
    </location>
    <ligand>
        <name>ATP</name>
        <dbReference type="ChEBI" id="CHEBI:30616"/>
    </ligand>
</feature>
<dbReference type="PANTHER" id="PTHR34273">
    <property type="entry name" value="METHYLTHIORIBOSE KINASE"/>
    <property type="match status" value="1"/>
</dbReference>
<proteinExistence type="inferred from homology"/>
<reference evidence="10" key="1">
    <citation type="journal article" date="2019" name="Int. J. Syst. Evol. Microbiol.">
        <title>The Global Catalogue of Microorganisms (GCM) 10K type strain sequencing project: providing services to taxonomists for standard genome sequencing and annotation.</title>
        <authorList>
            <consortium name="The Broad Institute Genomics Platform"/>
            <consortium name="The Broad Institute Genome Sequencing Center for Infectious Disease"/>
            <person name="Wu L."/>
            <person name="Ma J."/>
        </authorList>
    </citation>
    <scope>NUCLEOTIDE SEQUENCE [LARGE SCALE GENOMIC DNA]</scope>
    <source>
        <strain evidence="10">KCTC 23723</strain>
    </source>
</reference>
<dbReference type="Pfam" id="PF01636">
    <property type="entry name" value="APH"/>
    <property type="match status" value="1"/>
</dbReference>
<evidence type="ECO:0000259" key="8">
    <source>
        <dbReference type="Pfam" id="PF01636"/>
    </source>
</evidence>
<dbReference type="InterPro" id="IPR002575">
    <property type="entry name" value="Aminoglycoside_PTrfase"/>
</dbReference>
<feature type="domain" description="Aminoglycoside phosphotransferase" evidence="8">
    <location>
        <begin position="31"/>
        <end position="262"/>
    </location>
</feature>
<keyword evidence="6 7" id="KW-0067">ATP-binding</keyword>
<comment type="catalytic activity">
    <reaction evidence="7">
        <text>5-(methylsulfanyl)-D-ribose + ATP = 5-(methylsulfanyl)-alpha-D-ribose 1-phosphate + ADP + H(+)</text>
        <dbReference type="Rhea" id="RHEA:22312"/>
        <dbReference type="ChEBI" id="CHEBI:15378"/>
        <dbReference type="ChEBI" id="CHEBI:30616"/>
        <dbReference type="ChEBI" id="CHEBI:58533"/>
        <dbReference type="ChEBI" id="CHEBI:78440"/>
        <dbReference type="ChEBI" id="CHEBI:456216"/>
        <dbReference type="EC" id="2.7.1.100"/>
    </reaction>
</comment>
<dbReference type="Gene3D" id="3.30.200.20">
    <property type="entry name" value="Phosphorylase Kinase, domain 1"/>
    <property type="match status" value="1"/>
</dbReference>
<evidence type="ECO:0000313" key="9">
    <source>
        <dbReference type="EMBL" id="GGW69073.1"/>
    </source>
</evidence>
<dbReference type="NCBIfam" id="TIGR01767">
    <property type="entry name" value="MTRK"/>
    <property type="match status" value="1"/>
</dbReference>
<keyword evidence="7" id="KW-0028">Amino-acid biosynthesis</keyword>
<sequence>MTAYQIFTSEQAMRFADEHSELFGEHSKLSATEFGDGNLNLVFRVVNDKGTSLIVKQALPYARCVGESWPLSTDRARIEAEVLKLHARFCPEHTVEVLHFDRALSAILMEDLKQYDILRTALIKGKQFAHLAPQLANYLANTLFYTSDFVLTGPAKKAAVAQFTNPDLCLITEDLFFTDPYCNHERNTIHSLILPSARALWYDTDLQAEVAMLKADFLSKPQALLHGDLHSGSIFINNENCKVIDAEFGFYGPIGFDVGVLIGNLLINYVASPGVFKTPEEQSQQQHYLLTQIHTLWQHFADTFSQLQQTATQDPTLQNSRYQQRFLQQVFTDAIGYAGCELIRRTVGLAHVADLERISDAKQRAVCEIHALTLGRVLILERAQLDSITALLDKVQRTVAAIAAP</sequence>
<feature type="binding site" evidence="7">
    <location>
        <begin position="245"/>
        <end position="247"/>
    </location>
    <ligand>
        <name>ATP</name>
        <dbReference type="ChEBI" id="CHEBI:30616"/>
    </ligand>
</feature>
<comment type="caution">
    <text evidence="9">The sequence shown here is derived from an EMBL/GenBank/DDBJ whole genome shotgun (WGS) entry which is preliminary data.</text>
</comment>
<gene>
    <name evidence="7 9" type="primary">mtnK</name>
    <name evidence="9" type="ORF">GCM10008111_26450</name>
</gene>
<dbReference type="SUPFAM" id="SSF56112">
    <property type="entry name" value="Protein kinase-like (PK-like)"/>
    <property type="match status" value="1"/>
</dbReference>
<keyword evidence="4 7" id="KW-0547">Nucleotide-binding</keyword>
<comment type="subunit">
    <text evidence="2 7">Homodimer.</text>
</comment>
<dbReference type="InterPro" id="IPR009212">
    <property type="entry name" value="Methylthioribose_kinase"/>
</dbReference>
<evidence type="ECO:0000256" key="2">
    <source>
        <dbReference type="ARBA" id="ARBA00011738"/>
    </source>
</evidence>
<dbReference type="Proteomes" id="UP000634667">
    <property type="component" value="Unassembled WGS sequence"/>
</dbReference>
<evidence type="ECO:0000256" key="1">
    <source>
        <dbReference type="ARBA" id="ARBA00010165"/>
    </source>
</evidence>
<keyword evidence="7" id="KW-0486">Methionine biosynthesis</keyword>
<keyword evidence="10" id="KW-1185">Reference proteome</keyword>
<comment type="pathway">
    <text evidence="7">Amino-acid biosynthesis; L-methionine biosynthesis via salvage pathway; S-methyl-5-thio-alpha-D-ribose 1-phosphate from S-methyl-5'-thioadenosine (hydrolase route): step 2/2.</text>
</comment>
<keyword evidence="5 7" id="KW-0418">Kinase</keyword>
<evidence type="ECO:0000256" key="7">
    <source>
        <dbReference type="HAMAP-Rule" id="MF_01683"/>
    </source>
</evidence>
<dbReference type="PIRSF" id="PIRSF031134">
    <property type="entry name" value="MTRK"/>
    <property type="match status" value="1"/>
</dbReference>
<organism evidence="9 10">
    <name type="scientific">Alishewanella tabrizica</name>
    <dbReference type="NCBI Taxonomy" id="671278"/>
    <lineage>
        <taxon>Bacteria</taxon>
        <taxon>Pseudomonadati</taxon>
        <taxon>Pseudomonadota</taxon>
        <taxon>Gammaproteobacteria</taxon>
        <taxon>Alteromonadales</taxon>
        <taxon>Alteromonadaceae</taxon>
        <taxon>Alishewanella</taxon>
    </lineage>
</organism>
<comment type="similarity">
    <text evidence="1 7">Belongs to the methylthioribose kinase family.</text>
</comment>
<evidence type="ECO:0000256" key="6">
    <source>
        <dbReference type="ARBA" id="ARBA00022840"/>
    </source>
</evidence>
<protein>
    <recommendedName>
        <fullName evidence="7">Methylthioribose kinase</fullName>
        <shortName evidence="7">MTR kinase</shortName>
        <ecNumber evidence="7">2.7.1.100</ecNumber>
    </recommendedName>
</protein>
<dbReference type="HAMAP" id="MF_01683">
    <property type="entry name" value="Salvage_MtnK"/>
    <property type="match status" value="1"/>
</dbReference>
<dbReference type="EMBL" id="BMYR01000011">
    <property type="protein sequence ID" value="GGW69073.1"/>
    <property type="molecule type" value="Genomic_DNA"/>
</dbReference>
<dbReference type="GO" id="GO:0016301">
    <property type="term" value="F:kinase activity"/>
    <property type="evidence" value="ECO:0007669"/>
    <property type="project" value="UniProtKB-KW"/>
</dbReference>
<comment type="function">
    <text evidence="7">Catalyzes the phosphorylation of methylthioribose into methylthioribose-1-phosphate.</text>
</comment>
<evidence type="ECO:0000256" key="3">
    <source>
        <dbReference type="ARBA" id="ARBA00022679"/>
    </source>
</evidence>
<evidence type="ECO:0000256" key="4">
    <source>
        <dbReference type="ARBA" id="ARBA00022741"/>
    </source>
</evidence>
<dbReference type="Gene3D" id="3.90.1200.10">
    <property type="match status" value="1"/>
</dbReference>
<keyword evidence="3 7" id="KW-0808">Transferase</keyword>
<dbReference type="EC" id="2.7.1.100" evidence="7"/>
<dbReference type="RefSeq" id="WP_189483709.1">
    <property type="nucleotide sequence ID" value="NZ_BMYR01000011.1"/>
</dbReference>
<feature type="binding site" evidence="7">
    <location>
        <position position="228"/>
    </location>
    <ligand>
        <name>substrate</name>
    </ligand>
</feature>
<evidence type="ECO:0000313" key="10">
    <source>
        <dbReference type="Proteomes" id="UP000634667"/>
    </source>
</evidence>
<accession>A0ABQ2WT88</accession>
<evidence type="ECO:0000256" key="5">
    <source>
        <dbReference type="ARBA" id="ARBA00022777"/>
    </source>
</evidence>
<feature type="binding site" evidence="7">
    <location>
        <position position="40"/>
    </location>
    <ligand>
        <name>ATP</name>
        <dbReference type="ChEBI" id="CHEBI:30616"/>
    </ligand>
</feature>
<dbReference type="InterPro" id="IPR011009">
    <property type="entry name" value="Kinase-like_dom_sf"/>
</dbReference>
<feature type="binding site" evidence="7">
    <location>
        <position position="56"/>
    </location>
    <ligand>
        <name>ATP</name>
        <dbReference type="ChEBI" id="CHEBI:30616"/>
    </ligand>
</feature>
<dbReference type="PANTHER" id="PTHR34273:SF2">
    <property type="entry name" value="METHYLTHIORIBOSE KINASE"/>
    <property type="match status" value="1"/>
</dbReference>
<feature type="binding site" evidence="7">
    <location>
        <position position="344"/>
    </location>
    <ligand>
        <name>substrate</name>
    </ligand>
</feature>